<comment type="caution">
    <text evidence="1">The sequence shown here is derived from an EMBL/GenBank/DDBJ whole genome shotgun (WGS) entry which is preliminary data.</text>
</comment>
<dbReference type="Proteomes" id="UP000824120">
    <property type="component" value="Chromosome 12"/>
</dbReference>
<reference evidence="1 2" key="1">
    <citation type="submission" date="2020-09" db="EMBL/GenBank/DDBJ databases">
        <title>De no assembly of potato wild relative species, Solanum commersonii.</title>
        <authorList>
            <person name="Cho K."/>
        </authorList>
    </citation>
    <scope>NUCLEOTIDE SEQUENCE [LARGE SCALE GENOMIC DNA]</scope>
    <source>
        <strain evidence="1">LZ3.2</strain>
        <tissue evidence="1">Leaf</tissue>
    </source>
</reference>
<dbReference type="AlphaFoldDB" id="A0A9J5W620"/>
<evidence type="ECO:0000313" key="1">
    <source>
        <dbReference type="EMBL" id="KAG5570889.1"/>
    </source>
</evidence>
<protein>
    <submittedName>
        <fullName evidence="1">Uncharacterized protein</fullName>
    </submittedName>
</protein>
<gene>
    <name evidence="1" type="ORF">H5410_060655</name>
</gene>
<organism evidence="1 2">
    <name type="scientific">Solanum commersonii</name>
    <name type="common">Commerson's wild potato</name>
    <name type="synonym">Commerson's nightshade</name>
    <dbReference type="NCBI Taxonomy" id="4109"/>
    <lineage>
        <taxon>Eukaryota</taxon>
        <taxon>Viridiplantae</taxon>
        <taxon>Streptophyta</taxon>
        <taxon>Embryophyta</taxon>
        <taxon>Tracheophyta</taxon>
        <taxon>Spermatophyta</taxon>
        <taxon>Magnoliopsida</taxon>
        <taxon>eudicotyledons</taxon>
        <taxon>Gunneridae</taxon>
        <taxon>Pentapetalae</taxon>
        <taxon>asterids</taxon>
        <taxon>lamiids</taxon>
        <taxon>Solanales</taxon>
        <taxon>Solanaceae</taxon>
        <taxon>Solanoideae</taxon>
        <taxon>Solaneae</taxon>
        <taxon>Solanum</taxon>
    </lineage>
</organism>
<name>A0A9J5W620_SOLCO</name>
<evidence type="ECO:0000313" key="2">
    <source>
        <dbReference type="Proteomes" id="UP000824120"/>
    </source>
</evidence>
<proteinExistence type="predicted"/>
<accession>A0A9J5W620</accession>
<dbReference type="EMBL" id="JACXVP010000012">
    <property type="protein sequence ID" value="KAG5570889.1"/>
    <property type="molecule type" value="Genomic_DNA"/>
</dbReference>
<sequence length="119" mass="14356">MHLRFDTLLMCLRFYCAIWGTTSLSFTLRRIRKGHENLILHFIRRSLAWYPVGEISRFTFGHLMHTDHFTTNANKVSFTRILIKEKHVEYKWQPRYCNVCLRYGHSYETVGIATSQRKW</sequence>
<keyword evidence="2" id="KW-1185">Reference proteome</keyword>